<proteinExistence type="predicted"/>
<sequence>MKVVVYLPSKVVKEVTSDEHAKIGELIKIASPNTVGLDDNLEDQEVYLLDEPEELSKDAKVKERKAFVIHRCRKVRVSIIYAGKVFSGDYPPSKLIKHVRKDAIEGLCIDGPAGNNLELYETEDQNSKVNRNYPVGYFSDYPVCGIKFYLADPNAFAG</sequence>
<accession>A0AAP2GCI2</accession>
<evidence type="ECO:0000313" key="2">
    <source>
        <dbReference type="Proteomes" id="UP001319180"/>
    </source>
</evidence>
<name>A0AAP2GCI2_9BACT</name>
<organism evidence="1 2">
    <name type="scientific">Dawidia soli</name>
    <dbReference type="NCBI Taxonomy" id="2782352"/>
    <lineage>
        <taxon>Bacteria</taxon>
        <taxon>Pseudomonadati</taxon>
        <taxon>Bacteroidota</taxon>
        <taxon>Cytophagia</taxon>
        <taxon>Cytophagales</taxon>
        <taxon>Chryseotaleaceae</taxon>
        <taxon>Dawidia</taxon>
    </lineage>
</organism>
<reference evidence="1 2" key="1">
    <citation type="submission" date="2021-05" db="EMBL/GenBank/DDBJ databases">
        <title>A Polyphasic approach of four new species of the genus Ohtaekwangia: Ohtaekwangia histidinii sp. nov., Ohtaekwangia cretensis sp. nov., Ohtaekwangia indiensis sp. nov., Ohtaekwangia reichenbachii sp. nov. from diverse environment.</title>
        <authorList>
            <person name="Octaviana S."/>
        </authorList>
    </citation>
    <scope>NUCLEOTIDE SEQUENCE [LARGE SCALE GENOMIC DNA]</scope>
    <source>
        <strain evidence="1 2">PWU37</strain>
    </source>
</reference>
<dbReference type="EMBL" id="JAHESC010000006">
    <property type="protein sequence ID" value="MBT1686182.1"/>
    <property type="molecule type" value="Genomic_DNA"/>
</dbReference>
<comment type="caution">
    <text evidence="1">The sequence shown here is derived from an EMBL/GenBank/DDBJ whole genome shotgun (WGS) entry which is preliminary data.</text>
</comment>
<evidence type="ECO:0000313" key="1">
    <source>
        <dbReference type="EMBL" id="MBT1686182.1"/>
    </source>
</evidence>
<protein>
    <submittedName>
        <fullName evidence="1">Uncharacterized protein</fullName>
    </submittedName>
</protein>
<gene>
    <name evidence="1" type="ORF">KK078_06415</name>
</gene>
<dbReference type="RefSeq" id="WP_254089420.1">
    <property type="nucleotide sequence ID" value="NZ_JAHESC010000006.1"/>
</dbReference>
<keyword evidence="2" id="KW-1185">Reference proteome</keyword>
<dbReference type="AlphaFoldDB" id="A0AAP2GCI2"/>
<dbReference type="Proteomes" id="UP001319180">
    <property type="component" value="Unassembled WGS sequence"/>
</dbReference>